<dbReference type="InterPro" id="IPR053143">
    <property type="entry name" value="Arylsulfate_ST"/>
</dbReference>
<keyword evidence="1" id="KW-1133">Transmembrane helix</keyword>
<reference evidence="2 3" key="1">
    <citation type="submission" date="2015-04" db="EMBL/GenBank/DDBJ databases">
        <authorList>
            <person name="Heijne W.H."/>
            <person name="Fedorova N.D."/>
            <person name="Nierman W.C."/>
            <person name="Vollebregt A.W."/>
            <person name="Zhao Z."/>
            <person name="Wu L."/>
            <person name="Kumar M."/>
            <person name="Stam H."/>
            <person name="van den Berg M.A."/>
            <person name="Pel H.J."/>
        </authorList>
    </citation>
    <scope>NUCLEOTIDE SEQUENCE [LARGE SCALE GENOMIC DNA]</scope>
    <source>
        <strain evidence="2 3">CBS 393.64</strain>
    </source>
</reference>
<gene>
    <name evidence="2" type="ORF">T310_5000</name>
</gene>
<sequence>MAPLWHASVAGSRNTSLRRPRRALRRIILLSIAVISTIGVSSLLYVFVIAKLRFRWDLGWFDLGLYGFYRTKSYVSFDYESPLVDILQWDPRCETGFIFLAPRGDSISHPGPMILDSNGNLVWMKEIHEVTQDFRVQRYQGRDYLTYWTGNAAGGHGRGSWHMLDSSYTERYVVSAVGDFDGDLHEFKITENDTALVTIYDPVPADLSSIGGPESGWIFDGVFQEIDIATGELIFEWRASEHFPINSSFLELDGRGHNKETAFDFFHINSVDKDPWGNYLVSARNTHTISSIDSNTGVLLWTLGGHLNEFTDLSGGAATNFSWQHDARWHGNNTLTILDNGAHSHLDPARQSRGMAIELDIPARLATLQTEYFNPQELKSSSQGNLQVLEDAGNVFIGWGSSAAFSEFDINGTLLCDVHFGASAYFTFQRVVSYRVYKGPWVGNPLTRPAARWAGNKIYVSWNGATEVAEWQLEVELGLELNGVQYEVADRIPKEGFESTITIPQGNRNNRFRVAALDKQGKVLGVTDVPARKSGWIDEEPLRLELYILVGGCLVASFIHLLDSNLFSVACKHNLKQLSPSSGSYCNHNVGSTAGAEKDASPHDVSDSLGQASPHVGLIQEIRARLEHSCRARQPPSLGNRVMYRLTSDAISPTDQYS</sequence>
<keyword evidence="3" id="KW-1185">Reference proteome</keyword>
<dbReference type="RefSeq" id="XP_013327575.1">
    <property type="nucleotide sequence ID" value="XM_013472121.1"/>
</dbReference>
<keyword evidence="1" id="KW-0472">Membrane</keyword>
<dbReference type="InterPro" id="IPR011047">
    <property type="entry name" value="Quinoprotein_ADH-like_sf"/>
</dbReference>
<dbReference type="Proteomes" id="UP000053958">
    <property type="component" value="Unassembled WGS sequence"/>
</dbReference>
<name>A0A0F4YTK5_RASE3</name>
<dbReference type="OrthoDB" id="5427350at2759"/>
<dbReference type="Pfam" id="PF14269">
    <property type="entry name" value="Arylsulfotran_2"/>
    <property type="match status" value="1"/>
</dbReference>
<evidence type="ECO:0000313" key="3">
    <source>
        <dbReference type="Proteomes" id="UP000053958"/>
    </source>
</evidence>
<dbReference type="AlphaFoldDB" id="A0A0F4YTK5"/>
<dbReference type="PANTHER" id="PTHR35340">
    <property type="entry name" value="PQQ ENZYME REPEAT PROTEIN-RELATED"/>
    <property type="match status" value="1"/>
</dbReference>
<dbReference type="EMBL" id="LASV01000215">
    <property type="protein sequence ID" value="KKA20963.1"/>
    <property type="molecule type" value="Genomic_DNA"/>
</dbReference>
<evidence type="ECO:0000256" key="1">
    <source>
        <dbReference type="SAM" id="Phobius"/>
    </source>
</evidence>
<dbReference type="InterPro" id="IPR039535">
    <property type="entry name" value="ASST-like"/>
</dbReference>
<evidence type="ECO:0000313" key="2">
    <source>
        <dbReference type="EMBL" id="KKA20963.1"/>
    </source>
</evidence>
<dbReference type="STRING" id="1408163.A0A0F4YTK5"/>
<accession>A0A0F4YTK5</accession>
<dbReference type="PANTHER" id="PTHR35340:SF5">
    <property type="entry name" value="ASST-DOMAIN-CONTAINING PROTEIN"/>
    <property type="match status" value="1"/>
</dbReference>
<dbReference type="GeneID" id="25317347"/>
<comment type="caution">
    <text evidence="2">The sequence shown here is derived from an EMBL/GenBank/DDBJ whole genome shotgun (WGS) entry which is preliminary data.</text>
</comment>
<proteinExistence type="predicted"/>
<evidence type="ECO:0008006" key="4">
    <source>
        <dbReference type="Google" id="ProtNLM"/>
    </source>
</evidence>
<feature type="transmembrane region" description="Helical" evidence="1">
    <location>
        <begin position="27"/>
        <end position="48"/>
    </location>
</feature>
<keyword evidence="1" id="KW-0812">Transmembrane</keyword>
<organism evidence="2 3">
    <name type="scientific">Rasamsonia emersonii (strain ATCC 16479 / CBS 393.64 / IMI 116815)</name>
    <dbReference type="NCBI Taxonomy" id="1408163"/>
    <lineage>
        <taxon>Eukaryota</taxon>
        <taxon>Fungi</taxon>
        <taxon>Dikarya</taxon>
        <taxon>Ascomycota</taxon>
        <taxon>Pezizomycotina</taxon>
        <taxon>Eurotiomycetes</taxon>
        <taxon>Eurotiomycetidae</taxon>
        <taxon>Eurotiales</taxon>
        <taxon>Trichocomaceae</taxon>
        <taxon>Rasamsonia</taxon>
    </lineage>
</organism>
<dbReference type="SUPFAM" id="SSF50998">
    <property type="entry name" value="Quinoprotein alcohol dehydrogenase-like"/>
    <property type="match status" value="1"/>
</dbReference>
<protein>
    <recommendedName>
        <fullName evidence="4">Arylsulfotransferase</fullName>
    </recommendedName>
</protein>